<organism evidence="9 10">
    <name type="scientific">Neobacillus cucumis</name>
    <dbReference type="NCBI Taxonomy" id="1740721"/>
    <lineage>
        <taxon>Bacteria</taxon>
        <taxon>Bacillati</taxon>
        <taxon>Bacillota</taxon>
        <taxon>Bacilli</taxon>
        <taxon>Bacillales</taxon>
        <taxon>Bacillaceae</taxon>
        <taxon>Neobacillus</taxon>
    </lineage>
</organism>
<dbReference type="AlphaFoldDB" id="A0A2N5HNJ3"/>
<reference evidence="9 10" key="1">
    <citation type="submission" date="2017-11" db="EMBL/GenBank/DDBJ databases">
        <title>Comparitive Functional Genomics of Dry Heat Resistant strains isolated from the Viking Spacecraft.</title>
        <authorList>
            <person name="Seuylemezian A."/>
            <person name="Cooper K."/>
            <person name="Vaishampayan P."/>
        </authorList>
    </citation>
    <scope>NUCLEOTIDE SEQUENCE [LARGE SCALE GENOMIC DNA]</scope>
    <source>
        <strain evidence="9 10">V32-6</strain>
    </source>
</reference>
<dbReference type="SUPFAM" id="SSF52833">
    <property type="entry name" value="Thioredoxin-like"/>
    <property type="match status" value="1"/>
</dbReference>
<dbReference type="InterPro" id="IPR013766">
    <property type="entry name" value="Thioredoxin_domain"/>
</dbReference>
<keyword evidence="2" id="KW-0813">Transport</keyword>
<evidence type="ECO:0000256" key="3">
    <source>
        <dbReference type="ARBA" id="ARBA00022982"/>
    </source>
</evidence>
<dbReference type="EMBL" id="PGVE01000028">
    <property type="protein sequence ID" value="PLS07078.1"/>
    <property type="molecule type" value="Genomic_DNA"/>
</dbReference>
<dbReference type="GO" id="GO:0015035">
    <property type="term" value="F:protein-disulfide reductase activity"/>
    <property type="evidence" value="ECO:0007669"/>
    <property type="project" value="InterPro"/>
</dbReference>
<dbReference type="PIRSF" id="PIRSF000077">
    <property type="entry name" value="Thioredoxin"/>
    <property type="match status" value="1"/>
</dbReference>
<keyword evidence="4 7" id="KW-1015">Disulfide bond</keyword>
<sequence>MIQELEFHTFDKFIEKGLTLVEFGAPRCAPCRIQEPILKELAEEWGTNILVAKVDVDKETDLAVKYRIQGIPTMKVFNNGKIVDSLRGLHDKEEIKSIIAKVI</sequence>
<dbReference type="InterPro" id="IPR005746">
    <property type="entry name" value="Thioredoxin"/>
</dbReference>
<dbReference type="OrthoDB" id="9790390at2"/>
<accession>A0A2N5HNJ3</accession>
<dbReference type="CDD" id="cd02947">
    <property type="entry name" value="TRX_family"/>
    <property type="match status" value="1"/>
</dbReference>
<dbReference type="PROSITE" id="PS51352">
    <property type="entry name" value="THIOREDOXIN_2"/>
    <property type="match status" value="1"/>
</dbReference>
<evidence type="ECO:0000256" key="2">
    <source>
        <dbReference type="ARBA" id="ARBA00022448"/>
    </source>
</evidence>
<evidence type="ECO:0000256" key="5">
    <source>
        <dbReference type="ARBA" id="ARBA00023284"/>
    </source>
</evidence>
<gene>
    <name evidence="9" type="ORF">CVD27_05185</name>
</gene>
<evidence type="ECO:0000259" key="8">
    <source>
        <dbReference type="PROSITE" id="PS51352"/>
    </source>
</evidence>
<dbReference type="GO" id="GO:0005829">
    <property type="term" value="C:cytosol"/>
    <property type="evidence" value="ECO:0007669"/>
    <property type="project" value="TreeGrafter"/>
</dbReference>
<name>A0A2N5HNJ3_9BACI</name>
<keyword evidence="10" id="KW-1185">Reference proteome</keyword>
<protein>
    <recommendedName>
        <fullName evidence="6">Thioredoxin</fullName>
    </recommendedName>
</protein>
<dbReference type="RefSeq" id="WP_101646819.1">
    <property type="nucleotide sequence ID" value="NZ_PGVE01000028.1"/>
</dbReference>
<feature type="domain" description="Thioredoxin" evidence="8">
    <location>
        <begin position="1"/>
        <end position="103"/>
    </location>
</feature>
<proteinExistence type="inferred from homology"/>
<dbReference type="Gene3D" id="3.40.30.10">
    <property type="entry name" value="Glutaredoxin"/>
    <property type="match status" value="1"/>
</dbReference>
<dbReference type="Proteomes" id="UP000234950">
    <property type="component" value="Unassembled WGS sequence"/>
</dbReference>
<comment type="caution">
    <text evidence="9">The sequence shown here is derived from an EMBL/GenBank/DDBJ whole genome shotgun (WGS) entry which is preliminary data.</text>
</comment>
<dbReference type="GO" id="GO:0045454">
    <property type="term" value="P:cell redox homeostasis"/>
    <property type="evidence" value="ECO:0007669"/>
    <property type="project" value="TreeGrafter"/>
</dbReference>
<evidence type="ECO:0000256" key="6">
    <source>
        <dbReference type="PIRNR" id="PIRNR000077"/>
    </source>
</evidence>
<comment type="similarity">
    <text evidence="1 6">Belongs to the thioredoxin family.</text>
</comment>
<feature type="disulfide bond" description="Redox-active" evidence="7">
    <location>
        <begin position="28"/>
        <end position="31"/>
    </location>
</feature>
<dbReference type="Pfam" id="PF00085">
    <property type="entry name" value="Thioredoxin"/>
    <property type="match status" value="1"/>
</dbReference>
<evidence type="ECO:0000313" key="9">
    <source>
        <dbReference type="EMBL" id="PLS07078.1"/>
    </source>
</evidence>
<evidence type="ECO:0000256" key="1">
    <source>
        <dbReference type="ARBA" id="ARBA00008987"/>
    </source>
</evidence>
<dbReference type="PANTHER" id="PTHR45663:SF11">
    <property type="entry name" value="GEO12009P1"/>
    <property type="match status" value="1"/>
</dbReference>
<evidence type="ECO:0000313" key="10">
    <source>
        <dbReference type="Proteomes" id="UP000234950"/>
    </source>
</evidence>
<evidence type="ECO:0000256" key="4">
    <source>
        <dbReference type="ARBA" id="ARBA00023157"/>
    </source>
</evidence>
<dbReference type="InterPro" id="IPR036249">
    <property type="entry name" value="Thioredoxin-like_sf"/>
</dbReference>
<evidence type="ECO:0000256" key="7">
    <source>
        <dbReference type="PIRSR" id="PIRSR000077-4"/>
    </source>
</evidence>
<keyword evidence="3" id="KW-0249">Electron transport</keyword>
<keyword evidence="5 7" id="KW-0676">Redox-active center</keyword>
<dbReference type="PANTHER" id="PTHR45663">
    <property type="entry name" value="GEO12009P1"/>
    <property type="match status" value="1"/>
</dbReference>